<dbReference type="InterPro" id="IPR014710">
    <property type="entry name" value="RmlC-like_jellyroll"/>
</dbReference>
<dbReference type="Proteomes" id="UP000245119">
    <property type="component" value="Linkage Group LG3"/>
</dbReference>
<dbReference type="AlphaFoldDB" id="A0A2T7PKJ1"/>
<feature type="compositionally biased region" description="Polar residues" evidence="1">
    <location>
        <begin position="160"/>
        <end position="170"/>
    </location>
</feature>
<dbReference type="EMBL" id="PZQS01000003">
    <property type="protein sequence ID" value="PVD33943.1"/>
    <property type="molecule type" value="Genomic_DNA"/>
</dbReference>
<dbReference type="SUPFAM" id="SSF51206">
    <property type="entry name" value="cAMP-binding domain-like"/>
    <property type="match status" value="1"/>
</dbReference>
<dbReference type="PROSITE" id="PS00889">
    <property type="entry name" value="CNMP_BINDING_2"/>
    <property type="match status" value="1"/>
</dbReference>
<organism evidence="3 4">
    <name type="scientific">Pomacea canaliculata</name>
    <name type="common">Golden apple snail</name>
    <dbReference type="NCBI Taxonomy" id="400727"/>
    <lineage>
        <taxon>Eukaryota</taxon>
        <taxon>Metazoa</taxon>
        <taxon>Spiralia</taxon>
        <taxon>Lophotrochozoa</taxon>
        <taxon>Mollusca</taxon>
        <taxon>Gastropoda</taxon>
        <taxon>Caenogastropoda</taxon>
        <taxon>Architaenioglossa</taxon>
        <taxon>Ampullarioidea</taxon>
        <taxon>Ampullariidae</taxon>
        <taxon>Pomacea</taxon>
    </lineage>
</organism>
<evidence type="ECO:0000313" key="3">
    <source>
        <dbReference type="EMBL" id="PVD33943.1"/>
    </source>
</evidence>
<sequence>MGDTSGHRRDNSLHVRIMESRRWSSPQLATPWNLYSHYVDGVNENEHVLRMHRKRMVKTADSKSRAQRRGTYKATARRTSSAQQILKKIHDDDDDFFYDWTCVHPQEWSKEKFRDRLRKRQKMLKEAASAEEQGSPNTTLSRKVTSRMSDRKKSRESMALVNNQDNLSSSDQEEEKEEKAVTIRTFWWYCRVVKAICKLCLDMQKLSMRKTQQTTLSELYYVSISGTRAPEDEDKEGQILYFDKTLFARKRACSHVPEWAQSIMITRPELRRPEDILRLKHLLMGMRSFREKFNEQMRTKICQVVRYTRCDKGRVILRQGHYGQDFYFIFSGSVFIQIDLVDQRTGDRIPSTENIIRSGESFGELALLGDGLRSASVICREPTELCQIDKTTFLKICPALFNEQLQEKIEFAK</sequence>
<dbReference type="Pfam" id="PF00027">
    <property type="entry name" value="cNMP_binding"/>
    <property type="match status" value="1"/>
</dbReference>
<reference evidence="3 4" key="1">
    <citation type="submission" date="2018-04" db="EMBL/GenBank/DDBJ databases">
        <title>The genome of golden apple snail Pomacea canaliculata provides insight into stress tolerance and invasive adaptation.</title>
        <authorList>
            <person name="Liu C."/>
            <person name="Liu B."/>
            <person name="Ren Y."/>
            <person name="Zhang Y."/>
            <person name="Wang H."/>
            <person name="Li S."/>
            <person name="Jiang F."/>
            <person name="Yin L."/>
            <person name="Zhang G."/>
            <person name="Qian W."/>
            <person name="Fan W."/>
        </authorList>
    </citation>
    <scope>NUCLEOTIDE SEQUENCE [LARGE SCALE GENOMIC DNA]</scope>
    <source>
        <strain evidence="3">SZHN2017</strain>
        <tissue evidence="3">Muscle</tissue>
    </source>
</reference>
<keyword evidence="4" id="KW-1185">Reference proteome</keyword>
<dbReference type="STRING" id="400727.A0A2T7PKJ1"/>
<accession>A0A2T7PKJ1</accession>
<dbReference type="Gene3D" id="2.60.120.10">
    <property type="entry name" value="Jelly Rolls"/>
    <property type="match status" value="1"/>
</dbReference>
<dbReference type="PANTHER" id="PTHR23011">
    <property type="entry name" value="CYCLIC NUCLEOTIDE-BINDING DOMAIN CONTAINING PROTEIN"/>
    <property type="match status" value="1"/>
</dbReference>
<protein>
    <recommendedName>
        <fullName evidence="2">Cyclic nucleotide-binding domain-containing protein</fullName>
    </recommendedName>
</protein>
<comment type="caution">
    <text evidence="3">The sequence shown here is derived from an EMBL/GenBank/DDBJ whole genome shotgun (WGS) entry which is preliminary data.</text>
</comment>
<feature type="region of interest" description="Disordered" evidence="1">
    <location>
        <begin position="57"/>
        <end position="79"/>
    </location>
</feature>
<dbReference type="SMART" id="SM00100">
    <property type="entry name" value="cNMP"/>
    <property type="match status" value="1"/>
</dbReference>
<name>A0A2T7PKJ1_POMCA</name>
<dbReference type="PANTHER" id="PTHR23011:SF42">
    <property type="entry name" value="CYCLIC NUCLEOTIDE-BINDING DOMAIN-CONTAINING PROTEIN"/>
    <property type="match status" value="1"/>
</dbReference>
<dbReference type="OrthoDB" id="166212at2759"/>
<feature type="domain" description="Cyclic nucleotide-binding" evidence="2">
    <location>
        <begin position="289"/>
        <end position="396"/>
    </location>
</feature>
<evidence type="ECO:0000259" key="2">
    <source>
        <dbReference type="PROSITE" id="PS50042"/>
    </source>
</evidence>
<dbReference type="CDD" id="cd00038">
    <property type="entry name" value="CAP_ED"/>
    <property type="match status" value="1"/>
</dbReference>
<dbReference type="InterPro" id="IPR018490">
    <property type="entry name" value="cNMP-bd_dom_sf"/>
</dbReference>
<proteinExistence type="predicted"/>
<evidence type="ECO:0000313" key="4">
    <source>
        <dbReference type="Proteomes" id="UP000245119"/>
    </source>
</evidence>
<dbReference type="InterPro" id="IPR018488">
    <property type="entry name" value="cNMP-bd_CS"/>
</dbReference>
<dbReference type="InterPro" id="IPR000595">
    <property type="entry name" value="cNMP-bd_dom"/>
</dbReference>
<feature type="compositionally biased region" description="Polar residues" evidence="1">
    <location>
        <begin position="132"/>
        <end position="147"/>
    </location>
</feature>
<dbReference type="PROSITE" id="PS50042">
    <property type="entry name" value="CNMP_BINDING_3"/>
    <property type="match status" value="1"/>
</dbReference>
<feature type="region of interest" description="Disordered" evidence="1">
    <location>
        <begin position="125"/>
        <end position="175"/>
    </location>
</feature>
<gene>
    <name evidence="3" type="ORF">C0Q70_05205</name>
</gene>
<evidence type="ECO:0000256" key="1">
    <source>
        <dbReference type="SAM" id="MobiDB-lite"/>
    </source>
</evidence>